<reference evidence="2" key="1">
    <citation type="submission" date="2018-05" db="EMBL/GenBank/DDBJ databases">
        <title>Leptospira yasudae sp. nov. and Leptospira stimsonii sp. nov., two pathogenic species of the genus Leptospira isolated from environmental sources.</title>
        <authorList>
            <person name="Casanovas-Massana A."/>
            <person name="Hamond C."/>
            <person name="Santos L.A."/>
            <person name="Hacker K.P."/>
            <person name="Balassiano I."/>
            <person name="Medeiros M.A."/>
            <person name="Reis M.G."/>
            <person name="Ko A.I."/>
            <person name="Wunder E.A."/>
        </authorList>
    </citation>
    <scope>NUCLEOTIDE SEQUENCE [LARGE SCALE GENOMIC DNA]</scope>
    <source>
        <strain evidence="2">Yale</strain>
    </source>
</reference>
<name>A0A396YSJ4_9LEPT</name>
<dbReference type="AlphaFoldDB" id="A0A396YSJ4"/>
<gene>
    <name evidence="1" type="ORF">DLM75_23215</name>
</gene>
<evidence type="ECO:0000313" key="1">
    <source>
        <dbReference type="EMBL" id="RHX84306.1"/>
    </source>
</evidence>
<evidence type="ECO:0000313" key="2">
    <source>
        <dbReference type="Proteomes" id="UP000265798"/>
    </source>
</evidence>
<dbReference type="EMBL" id="QHCT01000014">
    <property type="protein sequence ID" value="RHX84306.1"/>
    <property type="molecule type" value="Genomic_DNA"/>
</dbReference>
<dbReference type="Proteomes" id="UP000265798">
    <property type="component" value="Unassembled WGS sequence"/>
</dbReference>
<organism evidence="1 2">
    <name type="scientific">Leptospira stimsonii</name>
    <dbReference type="NCBI Taxonomy" id="2202203"/>
    <lineage>
        <taxon>Bacteria</taxon>
        <taxon>Pseudomonadati</taxon>
        <taxon>Spirochaetota</taxon>
        <taxon>Spirochaetia</taxon>
        <taxon>Leptospirales</taxon>
        <taxon>Leptospiraceae</taxon>
        <taxon>Leptospira</taxon>
    </lineage>
</organism>
<comment type="caution">
    <text evidence="1">The sequence shown here is derived from an EMBL/GenBank/DDBJ whole genome shotgun (WGS) entry which is preliminary data.</text>
</comment>
<protein>
    <submittedName>
        <fullName evidence="1">Uncharacterized protein</fullName>
    </submittedName>
</protein>
<accession>A0A396YSJ4</accession>
<proteinExistence type="predicted"/>
<sequence>MNGSGYRIERTNFGQKYEMDEKNESHLVLTPKDYRTNRILNGKPYHKARLNGTKSIERKSQLDKN</sequence>